<dbReference type="InterPro" id="IPR052574">
    <property type="entry name" value="CDIRP"/>
</dbReference>
<dbReference type="PROSITE" id="PS50835">
    <property type="entry name" value="IG_LIKE"/>
    <property type="match status" value="1"/>
</dbReference>
<dbReference type="RefSeq" id="WP_072318803.1">
    <property type="nucleotide sequence ID" value="NZ_FPJE01000025.1"/>
</dbReference>
<feature type="domain" description="Ig-like" evidence="4">
    <location>
        <begin position="510"/>
        <end position="596"/>
    </location>
</feature>
<keyword evidence="6" id="KW-1185">Reference proteome</keyword>
<reference evidence="5 6" key="1">
    <citation type="submission" date="2016-11" db="EMBL/GenBank/DDBJ databases">
        <authorList>
            <person name="Jaros S."/>
            <person name="Januszkiewicz K."/>
            <person name="Wedrychowicz H."/>
        </authorList>
    </citation>
    <scope>NUCLEOTIDE SEQUENCE [LARGE SCALE GENOMIC DNA]</scope>
    <source>
        <strain evidence="5 6">CGMCC 1.12145</strain>
    </source>
</reference>
<evidence type="ECO:0000313" key="5">
    <source>
        <dbReference type="EMBL" id="SFW71337.1"/>
    </source>
</evidence>
<evidence type="ECO:0000259" key="4">
    <source>
        <dbReference type="PROSITE" id="PS50835"/>
    </source>
</evidence>
<dbReference type="AlphaFoldDB" id="A0A1K1RHC2"/>
<feature type="chain" id="PRO_5012340157" description="Ig-like domain-containing protein" evidence="3">
    <location>
        <begin position="21"/>
        <end position="601"/>
    </location>
</feature>
<evidence type="ECO:0000256" key="3">
    <source>
        <dbReference type="SAM" id="SignalP"/>
    </source>
</evidence>
<dbReference type="PANTHER" id="PTHR47566:SF1">
    <property type="entry name" value="PROTEIN NUD1"/>
    <property type="match status" value="1"/>
</dbReference>
<dbReference type="Gene3D" id="3.80.10.10">
    <property type="entry name" value="Ribonuclease Inhibitor"/>
    <property type="match status" value="2"/>
</dbReference>
<organism evidence="5 6">
    <name type="scientific">Sinomicrobium oceani</name>
    <dbReference type="NCBI Taxonomy" id="1150368"/>
    <lineage>
        <taxon>Bacteria</taxon>
        <taxon>Pseudomonadati</taxon>
        <taxon>Bacteroidota</taxon>
        <taxon>Flavobacteriia</taxon>
        <taxon>Flavobacteriales</taxon>
        <taxon>Flavobacteriaceae</taxon>
        <taxon>Sinomicrobium</taxon>
    </lineage>
</organism>
<dbReference type="SUPFAM" id="SSF48726">
    <property type="entry name" value="Immunoglobulin"/>
    <property type="match status" value="1"/>
</dbReference>
<dbReference type="GO" id="GO:0035591">
    <property type="term" value="F:signaling adaptor activity"/>
    <property type="evidence" value="ECO:0007669"/>
    <property type="project" value="TreeGrafter"/>
</dbReference>
<accession>A0A1K1RHC2</accession>
<name>A0A1K1RHC2_9FLAO</name>
<sequence>MQQRLLPAFFLILYSGICLHAQTTAIPDTGFEQELIDQGIDSNGLNGNILNSDALGVSSLTISANTITDFTGLEAFTALEYLDAGTNQFATLPLHNLTALKTLIFDQNQVLENLDLSSNTELTTLDIRANGMTNEAPITEIDLGTNTKLEKIHIYNFGDLQDFTLPQTTSLTDLYIYSRNDLDIDLAPNPNLEQIDLGVGALRTIQVNLPSTPDILKNIRLYGGNIPVIDLSNFIALQTITLIGTDVQTFIPPATATLTKIDILLHHMSNLSLQNCPELTDVSITSKGTSGPFEIDLSGNTALLRLNLSSNNMLQLDVTNNTLIRQLTASGNQLTGIDLSQNTLLENLNVSRNDFSSIDLSNNTLLKSLNASSNHITPTIDISQNPLLERINLSRNELTFFDISTAQNIGSIDVSENNITGNELMMQFFTNVAHLGSKTLKVNDNEMSGPIPDFSSKVTPNTYNFSFEFQHNRFHFGDFEGQHEDYVYFRDHKRREQDFYHIFGDYNYAPQAKTDEPEAYLPNAGDTLILTTKVRGSQNHYQWFKDGTPIEDAPDDHEYILNNLSGCDKGVYYCQITSDLVPLEDSAPPRKQRKKSYSHPA</sequence>
<feature type="signal peptide" evidence="3">
    <location>
        <begin position="1"/>
        <end position="20"/>
    </location>
</feature>
<dbReference type="InterPro" id="IPR013783">
    <property type="entry name" value="Ig-like_fold"/>
</dbReference>
<keyword evidence="2" id="KW-0677">Repeat</keyword>
<dbReference type="SUPFAM" id="SSF52058">
    <property type="entry name" value="L domain-like"/>
    <property type="match status" value="2"/>
</dbReference>
<dbReference type="EMBL" id="FPJE01000025">
    <property type="protein sequence ID" value="SFW71337.1"/>
    <property type="molecule type" value="Genomic_DNA"/>
</dbReference>
<evidence type="ECO:0000256" key="2">
    <source>
        <dbReference type="ARBA" id="ARBA00022737"/>
    </source>
</evidence>
<dbReference type="OrthoDB" id="3179827at2"/>
<dbReference type="PANTHER" id="PTHR47566">
    <property type="match status" value="1"/>
</dbReference>
<keyword evidence="3" id="KW-0732">Signal</keyword>
<gene>
    <name evidence="5" type="ORF">SAMN02927921_03551</name>
</gene>
<dbReference type="InterPro" id="IPR007110">
    <property type="entry name" value="Ig-like_dom"/>
</dbReference>
<protein>
    <recommendedName>
        <fullName evidence="4">Ig-like domain-containing protein</fullName>
    </recommendedName>
</protein>
<dbReference type="InterPro" id="IPR036179">
    <property type="entry name" value="Ig-like_dom_sf"/>
</dbReference>
<dbReference type="InterPro" id="IPR032675">
    <property type="entry name" value="LRR_dom_sf"/>
</dbReference>
<dbReference type="STRING" id="1150368.SAMN02927921_03551"/>
<evidence type="ECO:0000313" key="6">
    <source>
        <dbReference type="Proteomes" id="UP000182248"/>
    </source>
</evidence>
<dbReference type="Proteomes" id="UP000182248">
    <property type="component" value="Unassembled WGS sequence"/>
</dbReference>
<proteinExistence type="predicted"/>
<evidence type="ECO:0000256" key="1">
    <source>
        <dbReference type="ARBA" id="ARBA00022614"/>
    </source>
</evidence>
<dbReference type="Gene3D" id="2.60.40.10">
    <property type="entry name" value="Immunoglobulins"/>
    <property type="match status" value="1"/>
</dbReference>
<keyword evidence="1" id="KW-0433">Leucine-rich repeat</keyword>